<reference evidence="3" key="1">
    <citation type="submission" date="2016-10" db="EMBL/GenBank/DDBJ databases">
        <authorList>
            <person name="Varghese N."/>
            <person name="Submissions S."/>
        </authorList>
    </citation>
    <scope>NUCLEOTIDE SEQUENCE [LARGE SCALE GENOMIC DNA]</scope>
    <source>
        <strain evidence="3">DSM 23920</strain>
    </source>
</reference>
<sequence length="272" mass="30631">MKDFYWSYEQTRFHGASWVPAKFNRVMIIVHGIGEHIGRYEHVAAFFEQQGFAVIGIDHYGHGKSDGKKGASRGYEWTFAYLSAFLDHVKATYHLPVVMYGHSMGGGILMSFLLKRQPDIQAAVVSAPALIVARNPGAVLRSTLKLLSSLSPNLRINQGLDINKISHDQAAITKFANDPLRHDKLSLRLANDMIQYGRWSIEHAAELKIPTLLIHGTADAFTAIEGSRSFAAKAPEQWLTYKEWERMYHELHNEPEGREVLSFIAGWLSNVN</sequence>
<dbReference type="GO" id="GO:0016787">
    <property type="term" value="F:hydrolase activity"/>
    <property type="evidence" value="ECO:0007669"/>
    <property type="project" value="UniProtKB-KW"/>
</dbReference>
<dbReference type="EMBL" id="FNRL01000003">
    <property type="protein sequence ID" value="SEA15878.1"/>
    <property type="molecule type" value="Genomic_DNA"/>
</dbReference>
<dbReference type="AlphaFoldDB" id="A0A1H3YXM2"/>
<keyword evidence="2" id="KW-0378">Hydrolase</keyword>
<dbReference type="OrthoDB" id="9780932at2"/>
<dbReference type="InterPro" id="IPR022742">
    <property type="entry name" value="Hydrolase_4"/>
</dbReference>
<name>A0A1H3YXM2_9BACT</name>
<dbReference type="Gene3D" id="3.40.50.1820">
    <property type="entry name" value="alpha/beta hydrolase"/>
    <property type="match status" value="1"/>
</dbReference>
<dbReference type="SUPFAM" id="SSF53474">
    <property type="entry name" value="alpha/beta-Hydrolases"/>
    <property type="match status" value="1"/>
</dbReference>
<organism evidence="2 3">
    <name type="scientific">Chitinophaga terrae</name>
    <name type="common">ex Kim and Jung 2007</name>
    <dbReference type="NCBI Taxonomy" id="408074"/>
    <lineage>
        <taxon>Bacteria</taxon>
        <taxon>Pseudomonadati</taxon>
        <taxon>Bacteroidota</taxon>
        <taxon>Chitinophagia</taxon>
        <taxon>Chitinophagales</taxon>
        <taxon>Chitinophagaceae</taxon>
        <taxon>Chitinophaga</taxon>
    </lineage>
</organism>
<evidence type="ECO:0000313" key="2">
    <source>
        <dbReference type="EMBL" id="SEA15878.1"/>
    </source>
</evidence>
<dbReference type="RefSeq" id="WP_139169934.1">
    <property type="nucleotide sequence ID" value="NZ_BKAT01000002.1"/>
</dbReference>
<dbReference type="InterPro" id="IPR000073">
    <property type="entry name" value="AB_hydrolase_1"/>
</dbReference>
<dbReference type="Proteomes" id="UP000199656">
    <property type="component" value="Unassembled WGS sequence"/>
</dbReference>
<feature type="domain" description="Serine aminopeptidase S33" evidence="1">
    <location>
        <begin position="24"/>
        <end position="256"/>
    </location>
</feature>
<dbReference type="PANTHER" id="PTHR11614">
    <property type="entry name" value="PHOSPHOLIPASE-RELATED"/>
    <property type="match status" value="1"/>
</dbReference>
<evidence type="ECO:0000313" key="3">
    <source>
        <dbReference type="Proteomes" id="UP000199656"/>
    </source>
</evidence>
<proteinExistence type="predicted"/>
<keyword evidence="3" id="KW-1185">Reference proteome</keyword>
<protein>
    <submittedName>
        <fullName evidence="2">Lysophospholipase, alpha-beta hydrolase superfamily</fullName>
    </submittedName>
</protein>
<dbReference type="STRING" id="408074.SAMN05660909_01006"/>
<dbReference type="InterPro" id="IPR051044">
    <property type="entry name" value="MAG_DAG_Lipase"/>
</dbReference>
<dbReference type="PRINTS" id="PR00111">
    <property type="entry name" value="ABHYDROLASE"/>
</dbReference>
<evidence type="ECO:0000259" key="1">
    <source>
        <dbReference type="Pfam" id="PF12146"/>
    </source>
</evidence>
<gene>
    <name evidence="2" type="ORF">SAMN05660909_01006</name>
</gene>
<accession>A0A1H3YXM2</accession>
<dbReference type="Pfam" id="PF12146">
    <property type="entry name" value="Hydrolase_4"/>
    <property type="match status" value="1"/>
</dbReference>
<dbReference type="InterPro" id="IPR029058">
    <property type="entry name" value="AB_hydrolase_fold"/>
</dbReference>